<dbReference type="AlphaFoldDB" id="A0A9K3DAT6"/>
<keyword evidence="3" id="KW-1185">Reference proteome</keyword>
<feature type="compositionally biased region" description="Basic residues" evidence="1">
    <location>
        <begin position="54"/>
        <end position="63"/>
    </location>
</feature>
<evidence type="ECO:0000256" key="1">
    <source>
        <dbReference type="SAM" id="MobiDB-lite"/>
    </source>
</evidence>
<gene>
    <name evidence="2" type="ORF">KIPB_014887</name>
</gene>
<reference evidence="2 3" key="1">
    <citation type="journal article" date="2018" name="PLoS ONE">
        <title>The draft genome of Kipferlia bialata reveals reductive genome evolution in fornicate parasites.</title>
        <authorList>
            <person name="Tanifuji G."/>
            <person name="Takabayashi S."/>
            <person name="Kume K."/>
            <person name="Takagi M."/>
            <person name="Nakayama T."/>
            <person name="Kamikawa R."/>
            <person name="Inagaki Y."/>
            <person name="Hashimoto T."/>
        </authorList>
    </citation>
    <scope>NUCLEOTIDE SEQUENCE [LARGE SCALE GENOMIC DNA]</scope>
    <source>
        <strain evidence="2">NY0173</strain>
    </source>
</reference>
<evidence type="ECO:0000313" key="2">
    <source>
        <dbReference type="EMBL" id="GIQ91565.1"/>
    </source>
</evidence>
<feature type="compositionally biased region" description="Polar residues" evidence="1">
    <location>
        <begin position="1"/>
        <end position="20"/>
    </location>
</feature>
<protein>
    <submittedName>
        <fullName evidence="2">Uncharacterized protein</fullName>
    </submittedName>
</protein>
<organism evidence="2 3">
    <name type="scientific">Kipferlia bialata</name>
    <dbReference type="NCBI Taxonomy" id="797122"/>
    <lineage>
        <taxon>Eukaryota</taxon>
        <taxon>Metamonada</taxon>
        <taxon>Carpediemonas-like organisms</taxon>
        <taxon>Kipferlia</taxon>
    </lineage>
</organism>
<feature type="region of interest" description="Disordered" evidence="1">
    <location>
        <begin position="1"/>
        <end position="63"/>
    </location>
</feature>
<accession>A0A9K3DAT6</accession>
<comment type="caution">
    <text evidence="2">The sequence shown here is derived from an EMBL/GenBank/DDBJ whole genome shotgun (WGS) entry which is preliminary data.</text>
</comment>
<evidence type="ECO:0000313" key="3">
    <source>
        <dbReference type="Proteomes" id="UP000265618"/>
    </source>
</evidence>
<name>A0A9K3DAT6_9EUKA</name>
<dbReference type="Proteomes" id="UP000265618">
    <property type="component" value="Unassembled WGS sequence"/>
</dbReference>
<sequence length="63" mass="6894">MVTEGQRASNSVSRSLSTQDVDNDHDEYSDESDSAAMPSHDTNPATVTLPPATQHRRGHTRTQ</sequence>
<dbReference type="EMBL" id="BDIP01007954">
    <property type="protein sequence ID" value="GIQ91565.1"/>
    <property type="molecule type" value="Genomic_DNA"/>
</dbReference>
<feature type="non-terminal residue" evidence="2">
    <location>
        <position position="1"/>
    </location>
</feature>
<proteinExistence type="predicted"/>
<feature type="compositionally biased region" description="Acidic residues" evidence="1">
    <location>
        <begin position="21"/>
        <end position="33"/>
    </location>
</feature>